<dbReference type="InterPro" id="IPR051532">
    <property type="entry name" value="Ester_Hydrolysis_Enzymes"/>
</dbReference>
<evidence type="ECO:0000259" key="1">
    <source>
        <dbReference type="Pfam" id="PF13472"/>
    </source>
</evidence>
<dbReference type="SUPFAM" id="SSF52266">
    <property type="entry name" value="SGNH hydrolase"/>
    <property type="match status" value="1"/>
</dbReference>
<dbReference type="Gene3D" id="3.40.50.1110">
    <property type="entry name" value="SGNH hydrolase"/>
    <property type="match status" value="1"/>
</dbReference>
<dbReference type="Pfam" id="PF13472">
    <property type="entry name" value="Lipase_GDSL_2"/>
    <property type="match status" value="1"/>
</dbReference>
<dbReference type="InterPro" id="IPR013830">
    <property type="entry name" value="SGNH_hydro"/>
</dbReference>
<dbReference type="PANTHER" id="PTHR30383">
    <property type="entry name" value="THIOESTERASE 1/PROTEASE 1/LYSOPHOSPHOLIPASE L1"/>
    <property type="match status" value="1"/>
</dbReference>
<reference evidence="2" key="1">
    <citation type="submission" date="2021-01" db="EMBL/GenBank/DDBJ databases">
        <title>Genomic Encyclopedia of Type Strains, Phase IV (KMG-IV): sequencing the most valuable type-strain genomes for metagenomic binning, comparative biology and taxonomic classification.</title>
        <authorList>
            <person name="Goeker M."/>
        </authorList>
    </citation>
    <scope>NUCLEOTIDE SEQUENCE</scope>
    <source>
        <strain evidence="2">DSM 21943</strain>
    </source>
</reference>
<organism evidence="2 3">
    <name type="scientific">Shouchella xiaoxiensis</name>
    <dbReference type="NCBI Taxonomy" id="766895"/>
    <lineage>
        <taxon>Bacteria</taxon>
        <taxon>Bacillati</taxon>
        <taxon>Bacillota</taxon>
        <taxon>Bacilli</taxon>
        <taxon>Bacillales</taxon>
        <taxon>Bacillaceae</taxon>
        <taxon>Shouchella</taxon>
    </lineage>
</organism>
<feature type="domain" description="SGNH hydrolase-type esterase" evidence="1">
    <location>
        <begin position="9"/>
        <end position="194"/>
    </location>
</feature>
<protein>
    <submittedName>
        <fullName evidence="2">Lysophospholipase L1-like esterase</fullName>
    </submittedName>
</protein>
<dbReference type="EMBL" id="JAFBCV010000001">
    <property type="protein sequence ID" value="MBM7837424.1"/>
    <property type="molecule type" value="Genomic_DNA"/>
</dbReference>
<name>A0ABS2SPH3_9BACI</name>
<dbReference type="PANTHER" id="PTHR30383:SF27">
    <property type="entry name" value="SPORE GERMINATION LIPASE LIPC"/>
    <property type="match status" value="1"/>
</dbReference>
<dbReference type="InterPro" id="IPR036514">
    <property type="entry name" value="SGNH_hydro_sf"/>
</dbReference>
<accession>A0ABS2SPH3</accession>
<dbReference type="Proteomes" id="UP001179280">
    <property type="component" value="Unassembled WGS sequence"/>
</dbReference>
<gene>
    <name evidence="2" type="ORF">JOC54_000655</name>
</gene>
<proteinExistence type="predicted"/>
<comment type="caution">
    <text evidence="2">The sequence shown here is derived from an EMBL/GenBank/DDBJ whole genome shotgun (WGS) entry which is preliminary data.</text>
</comment>
<evidence type="ECO:0000313" key="2">
    <source>
        <dbReference type="EMBL" id="MBM7837424.1"/>
    </source>
</evidence>
<keyword evidence="3" id="KW-1185">Reference proteome</keyword>
<dbReference type="RefSeq" id="WP_204464335.1">
    <property type="nucleotide sequence ID" value="NZ_JAFBCV010000001.1"/>
</dbReference>
<sequence length="208" mass="23218">MSNAYQYLALGDSLTVGVGSTRGGFVPPYRFMAEQALQRPVHVHKLAHSGFTTKELYRLAETHRNAIAKADIITITAGGNDFLQSFMAVSQTNSIEPAIQASERACACLHALVAFVTDQKRGSKKPYIIRVFNTYNPFGSIPLLDQYLSKFNRSLYTLEQNRHVKVVDVYRAFQGNEQRFLSRDGVHPNQEGYDVMALLAAKTGFKPL</sequence>
<evidence type="ECO:0000313" key="3">
    <source>
        <dbReference type="Proteomes" id="UP001179280"/>
    </source>
</evidence>